<evidence type="ECO:0000313" key="3">
    <source>
        <dbReference type="Proteomes" id="UP000030671"/>
    </source>
</evidence>
<dbReference type="eggNOG" id="ENOG502RC50">
    <property type="taxonomic scope" value="Eukaryota"/>
</dbReference>
<dbReference type="RefSeq" id="XP_009544391.1">
    <property type="nucleotide sequence ID" value="XM_009546096.1"/>
</dbReference>
<dbReference type="KEGG" id="hir:HETIRDRAFT_116903"/>
<accession>W4KI67</accession>
<sequence length="563" mass="63125">MSSNESIHPSSEDILIEQTPSTKPSIPSTPEMSIVEERSVPWDTDEEQAAREAEEGFSEYLEGLDEDERQQDEMIRLFTEDFDRPSPSHSPSPPPLIHTPSEGIVFPDRETYLTTPVAYMMGLIEGTPNTEFVSGPTRPEIQRALEILEEERSFVRHAQRALQIREGTLIARINAGERKLIGLDQTTPLRDTFHPADDITPVTEYHMPTTAVVSRALSSASNGAPLRPMPGAYPMERGRGRDVYRFAQISPRYHIVPARLGLICPSTRTRPPLPFVEYDSSESDTQPIVLRPRVPAWLVTRWDIMTSVLKGYCVMTRLWAARMILSSRTAVRDSNESESDCEVGSFCSESSGITSAGSLYWGEPMDPLVPDRAIVMTELVVYASSAGREGYEKECGSKLVWASVMNCSFGNPKSRRFFPRLLVEEGWNDGLDWSEGGIREALGKYRTVLDKYRSRRLLPNTVGPYPTDDKPPKDDSAALGRVTIGVYEIGASIPYRPMSSVSRSVLIAYRPDFRMVGQTRSYTIAWPPWSYDTSSLFFIGSPTPVPATYTRATDPERLGFRHH</sequence>
<feature type="compositionally biased region" description="Low complexity" evidence="1">
    <location>
        <begin position="19"/>
        <end position="30"/>
    </location>
</feature>
<evidence type="ECO:0000256" key="1">
    <source>
        <dbReference type="SAM" id="MobiDB-lite"/>
    </source>
</evidence>
<name>W4KI67_HETIT</name>
<feature type="compositionally biased region" description="Pro residues" evidence="1">
    <location>
        <begin position="88"/>
        <end position="97"/>
    </location>
</feature>
<dbReference type="EMBL" id="KI925456">
    <property type="protein sequence ID" value="ETW84761.1"/>
    <property type="molecule type" value="Genomic_DNA"/>
</dbReference>
<dbReference type="HOGENOM" id="CLU_484019_0_0_1"/>
<dbReference type="Proteomes" id="UP000030671">
    <property type="component" value="Unassembled WGS sequence"/>
</dbReference>
<organism evidence="2 3">
    <name type="scientific">Heterobasidion irregulare (strain TC 32-1)</name>
    <dbReference type="NCBI Taxonomy" id="747525"/>
    <lineage>
        <taxon>Eukaryota</taxon>
        <taxon>Fungi</taxon>
        <taxon>Dikarya</taxon>
        <taxon>Basidiomycota</taxon>
        <taxon>Agaricomycotina</taxon>
        <taxon>Agaricomycetes</taxon>
        <taxon>Russulales</taxon>
        <taxon>Bondarzewiaceae</taxon>
        <taxon>Heterobasidion</taxon>
        <taxon>Heterobasidion annosum species complex</taxon>
    </lineage>
</organism>
<dbReference type="STRING" id="747525.W4KI67"/>
<evidence type="ECO:0000313" key="2">
    <source>
        <dbReference type="EMBL" id="ETW84761.1"/>
    </source>
</evidence>
<gene>
    <name evidence="2" type="ORF">HETIRDRAFT_116903</name>
</gene>
<dbReference type="GeneID" id="20666526"/>
<dbReference type="AlphaFoldDB" id="W4KI67"/>
<feature type="region of interest" description="Disordered" evidence="1">
    <location>
        <begin position="1"/>
        <end position="68"/>
    </location>
</feature>
<reference evidence="2 3" key="1">
    <citation type="journal article" date="2012" name="New Phytol.">
        <title>Insight into trade-off between wood decay and parasitism from the genome of a fungal forest pathogen.</title>
        <authorList>
            <person name="Olson A."/>
            <person name="Aerts A."/>
            <person name="Asiegbu F."/>
            <person name="Belbahri L."/>
            <person name="Bouzid O."/>
            <person name="Broberg A."/>
            <person name="Canback B."/>
            <person name="Coutinho P.M."/>
            <person name="Cullen D."/>
            <person name="Dalman K."/>
            <person name="Deflorio G."/>
            <person name="van Diepen L.T."/>
            <person name="Dunand C."/>
            <person name="Duplessis S."/>
            <person name="Durling M."/>
            <person name="Gonthier P."/>
            <person name="Grimwood J."/>
            <person name="Fossdal C.G."/>
            <person name="Hansson D."/>
            <person name="Henrissat B."/>
            <person name="Hietala A."/>
            <person name="Himmelstrand K."/>
            <person name="Hoffmeister D."/>
            <person name="Hogberg N."/>
            <person name="James T.Y."/>
            <person name="Karlsson M."/>
            <person name="Kohler A."/>
            <person name="Kues U."/>
            <person name="Lee Y.H."/>
            <person name="Lin Y.C."/>
            <person name="Lind M."/>
            <person name="Lindquist E."/>
            <person name="Lombard V."/>
            <person name="Lucas S."/>
            <person name="Lunden K."/>
            <person name="Morin E."/>
            <person name="Murat C."/>
            <person name="Park J."/>
            <person name="Raffaello T."/>
            <person name="Rouze P."/>
            <person name="Salamov A."/>
            <person name="Schmutz J."/>
            <person name="Solheim H."/>
            <person name="Stahlberg J."/>
            <person name="Velez H."/>
            <person name="de Vries R.P."/>
            <person name="Wiebenga A."/>
            <person name="Woodward S."/>
            <person name="Yakovlev I."/>
            <person name="Garbelotto M."/>
            <person name="Martin F."/>
            <person name="Grigoriev I.V."/>
            <person name="Stenlid J."/>
        </authorList>
    </citation>
    <scope>NUCLEOTIDE SEQUENCE [LARGE SCALE GENOMIC DNA]</scope>
    <source>
        <strain evidence="2 3">TC 32-1</strain>
    </source>
</reference>
<proteinExistence type="predicted"/>
<protein>
    <submittedName>
        <fullName evidence="2">Uncharacterized protein</fullName>
    </submittedName>
</protein>
<keyword evidence="3" id="KW-1185">Reference proteome</keyword>
<dbReference type="InParanoid" id="W4KI67"/>
<feature type="region of interest" description="Disordered" evidence="1">
    <location>
        <begin position="81"/>
        <end position="102"/>
    </location>
</feature>